<feature type="region of interest" description="Disordered" evidence="1">
    <location>
        <begin position="210"/>
        <end position="231"/>
    </location>
</feature>
<dbReference type="EMBL" id="KF900379">
    <property type="protein sequence ID" value="AIE92897.1"/>
    <property type="molecule type" value="Genomic_DNA"/>
</dbReference>
<reference evidence="3" key="1">
    <citation type="journal article" date="2014" name="Genome Biol. Evol.">
        <title>Pangenome evidence for extensive interdomain horizontal transfer affecting lineage core and shell genes in uncultured planktonic thaumarchaeota and euryarchaeota.</title>
        <authorList>
            <person name="Deschamps P."/>
            <person name="Zivanovic Y."/>
            <person name="Moreira D."/>
            <person name="Rodriguez-Valera F."/>
            <person name="Lopez-Garcia P."/>
        </authorList>
    </citation>
    <scope>NUCLEOTIDE SEQUENCE</scope>
</reference>
<feature type="domain" description="DUF4340" evidence="2">
    <location>
        <begin position="76"/>
        <end position="253"/>
    </location>
</feature>
<evidence type="ECO:0000256" key="1">
    <source>
        <dbReference type="SAM" id="MobiDB-lite"/>
    </source>
</evidence>
<evidence type="ECO:0000259" key="2">
    <source>
        <dbReference type="Pfam" id="PF14238"/>
    </source>
</evidence>
<evidence type="ECO:0000313" key="3">
    <source>
        <dbReference type="EMBL" id="AIE92897.1"/>
    </source>
</evidence>
<proteinExistence type="predicted"/>
<organism evidence="3">
    <name type="scientific">uncultured marine group II/III euryarchaeote AD1000_29_E08</name>
    <dbReference type="NCBI Taxonomy" id="1457749"/>
    <lineage>
        <taxon>Archaea</taxon>
        <taxon>Methanobacteriati</taxon>
        <taxon>Methanobacteriota</taxon>
        <taxon>environmental samples</taxon>
    </lineage>
</organism>
<protein>
    <recommendedName>
        <fullName evidence="2">DUF4340 domain-containing protein</fullName>
    </recommendedName>
</protein>
<name>A0A075FTC3_9EURY</name>
<sequence length="347" mass="39254">MFKPLLFTTFCLFIIGGGLIYFQDDAYFTKPQISKDNRLFPEQLDTKALNQIKIESQGSSVNLMQLKGGGWKEQSLNYEADLFPIQDLLLNLSQIRMGNLITNNPDHHERFQLLTPPENKEDWSEDRHGISVSLLRGDGTSILSFLLGKNRTRGPGQYVRHKGSNKVFLIPEGLSIDSEANDWLKKDLLALESNQVQSLVLKNEEGGSFSINRDTAETDWQSSSEKSDVPDSDKITTLLNRLGKLSFSKLYINDSVPQQAEGTDLIETTLFVSLFDSRVYTLNLSNNVASNENYILSIRMGISMVASDNSKAEDSKLREEMEIYNQQVNGRFYEISSWEGKELLLSE</sequence>
<dbReference type="Pfam" id="PF14238">
    <property type="entry name" value="DUF4340"/>
    <property type="match status" value="1"/>
</dbReference>
<accession>A0A075FTC3</accession>
<feature type="compositionally biased region" description="Polar residues" evidence="1">
    <location>
        <begin position="210"/>
        <end position="224"/>
    </location>
</feature>
<dbReference type="AlphaFoldDB" id="A0A075FTC3"/>
<dbReference type="InterPro" id="IPR025641">
    <property type="entry name" value="DUF4340"/>
</dbReference>